<sequence>MDWDRNRRFDDRRGGESYRPTGRSGRSSSRGYIRHARSPPRNRSPRLVADTWVPSNSRVYDRLRSRSPPAFRRRSRSPSFHNRDACAGTYGRTRSPRRFSPRRDGRARSPLQTSWRPRSPFGDSRTRDASWGRTTPKRLRDQSPPSQDFRFFKRECIASSTCDRYGKPASPSRRNISGENVSHAPLLPRSRSPFQGGRRERYPDTIRRRSPSPSKGNSSVQTSTPGSIANSRRSSPLSHVDRINSQPFDSRSRSPANSSIPHRPFSRPFDRSPPYQERTHPAKYQAFGRDWTRHISPNDEHTVISSGSRRDPESHGVTRSLENQQQMESIQSNVTHASGSTPSQPKAYLLPTQLPPSGPSHGSKSFSSHNRGPNISLLSAPTRPRWASNFRENSWAGGSARRGPVPSAPSGPRGNFTPTGSGVETSRQSVHRQSSVTPTTHPRAPRLTNHLAGLCSIIPGGKFFLSQLEPTMERRLSQLAADQERLFEQIAERQKLKRFGMRDWDKLDRESAISALKSELADGHLQRITDGESVGVGTTF</sequence>
<dbReference type="RefSeq" id="XP_040686785.1">
    <property type="nucleotide sequence ID" value="XM_040835968.1"/>
</dbReference>
<evidence type="ECO:0000256" key="1">
    <source>
        <dbReference type="SAM" id="MobiDB-lite"/>
    </source>
</evidence>
<name>A0A1L9RDZ8_ASPWE</name>
<protein>
    <submittedName>
        <fullName evidence="2">Uncharacterized protein</fullName>
    </submittedName>
</protein>
<gene>
    <name evidence="2" type="ORF">ASPWEDRAFT_43173</name>
</gene>
<feature type="compositionally biased region" description="Polar residues" evidence="1">
    <location>
        <begin position="211"/>
        <end position="260"/>
    </location>
</feature>
<dbReference type="STRING" id="1073089.A0A1L9RDZ8"/>
<feature type="region of interest" description="Disordered" evidence="1">
    <location>
        <begin position="1"/>
        <end position="147"/>
    </location>
</feature>
<evidence type="ECO:0000313" key="3">
    <source>
        <dbReference type="Proteomes" id="UP000184383"/>
    </source>
</evidence>
<reference evidence="3" key="1">
    <citation type="journal article" date="2017" name="Genome Biol.">
        <title>Comparative genomics reveals high biological diversity and specific adaptations in the industrially and medically important fungal genus Aspergillus.</title>
        <authorList>
            <person name="de Vries R.P."/>
            <person name="Riley R."/>
            <person name="Wiebenga A."/>
            <person name="Aguilar-Osorio G."/>
            <person name="Amillis S."/>
            <person name="Uchima C.A."/>
            <person name="Anderluh G."/>
            <person name="Asadollahi M."/>
            <person name="Askin M."/>
            <person name="Barry K."/>
            <person name="Battaglia E."/>
            <person name="Bayram O."/>
            <person name="Benocci T."/>
            <person name="Braus-Stromeyer S.A."/>
            <person name="Caldana C."/>
            <person name="Canovas D."/>
            <person name="Cerqueira G.C."/>
            <person name="Chen F."/>
            <person name="Chen W."/>
            <person name="Choi C."/>
            <person name="Clum A."/>
            <person name="Dos Santos R.A."/>
            <person name="Damasio A.R."/>
            <person name="Diallinas G."/>
            <person name="Emri T."/>
            <person name="Fekete E."/>
            <person name="Flipphi M."/>
            <person name="Freyberg S."/>
            <person name="Gallo A."/>
            <person name="Gournas C."/>
            <person name="Habgood R."/>
            <person name="Hainaut M."/>
            <person name="Harispe M.L."/>
            <person name="Henrissat B."/>
            <person name="Hilden K.S."/>
            <person name="Hope R."/>
            <person name="Hossain A."/>
            <person name="Karabika E."/>
            <person name="Karaffa L."/>
            <person name="Karanyi Z."/>
            <person name="Krasevec N."/>
            <person name="Kuo A."/>
            <person name="Kusch H."/>
            <person name="LaButti K."/>
            <person name="Lagendijk E.L."/>
            <person name="Lapidus A."/>
            <person name="Levasseur A."/>
            <person name="Lindquist E."/>
            <person name="Lipzen A."/>
            <person name="Logrieco A.F."/>
            <person name="MacCabe A."/>
            <person name="Maekelae M.R."/>
            <person name="Malavazi I."/>
            <person name="Melin P."/>
            <person name="Meyer V."/>
            <person name="Mielnichuk N."/>
            <person name="Miskei M."/>
            <person name="Molnar A.P."/>
            <person name="Mule G."/>
            <person name="Ngan C.Y."/>
            <person name="Orejas M."/>
            <person name="Orosz E."/>
            <person name="Ouedraogo J.P."/>
            <person name="Overkamp K.M."/>
            <person name="Park H.-S."/>
            <person name="Perrone G."/>
            <person name="Piumi F."/>
            <person name="Punt P.J."/>
            <person name="Ram A.F."/>
            <person name="Ramon A."/>
            <person name="Rauscher S."/>
            <person name="Record E."/>
            <person name="Riano-Pachon D.M."/>
            <person name="Robert V."/>
            <person name="Roehrig J."/>
            <person name="Ruller R."/>
            <person name="Salamov A."/>
            <person name="Salih N.S."/>
            <person name="Samson R.A."/>
            <person name="Sandor E."/>
            <person name="Sanguinetti M."/>
            <person name="Schuetze T."/>
            <person name="Sepcic K."/>
            <person name="Shelest E."/>
            <person name="Sherlock G."/>
            <person name="Sophianopoulou V."/>
            <person name="Squina F.M."/>
            <person name="Sun H."/>
            <person name="Susca A."/>
            <person name="Todd R.B."/>
            <person name="Tsang A."/>
            <person name="Unkles S.E."/>
            <person name="van de Wiele N."/>
            <person name="van Rossen-Uffink D."/>
            <person name="Oliveira J.V."/>
            <person name="Vesth T.C."/>
            <person name="Visser J."/>
            <person name="Yu J.-H."/>
            <person name="Zhou M."/>
            <person name="Andersen M.R."/>
            <person name="Archer D.B."/>
            <person name="Baker S.E."/>
            <person name="Benoit I."/>
            <person name="Brakhage A.A."/>
            <person name="Braus G.H."/>
            <person name="Fischer R."/>
            <person name="Frisvad J.C."/>
            <person name="Goldman G.H."/>
            <person name="Houbraken J."/>
            <person name="Oakley B."/>
            <person name="Pocsi I."/>
            <person name="Scazzocchio C."/>
            <person name="Seiboth B."/>
            <person name="vanKuyk P.A."/>
            <person name="Wortman J."/>
            <person name="Dyer P.S."/>
            <person name="Grigoriev I.V."/>
        </authorList>
    </citation>
    <scope>NUCLEOTIDE SEQUENCE [LARGE SCALE GENOMIC DNA]</scope>
    <source>
        <strain evidence="3">DTO 134E9</strain>
    </source>
</reference>
<feature type="compositionally biased region" description="Polar residues" evidence="1">
    <location>
        <begin position="370"/>
        <end position="379"/>
    </location>
</feature>
<feature type="compositionally biased region" description="Low complexity" evidence="1">
    <location>
        <begin position="22"/>
        <end position="31"/>
    </location>
</feature>
<feature type="region of interest" description="Disordered" evidence="1">
    <location>
        <begin position="162"/>
        <end position="447"/>
    </location>
</feature>
<feature type="compositionally biased region" description="Low complexity" evidence="1">
    <location>
        <begin position="359"/>
        <end position="369"/>
    </location>
</feature>
<dbReference type="Proteomes" id="UP000184383">
    <property type="component" value="Unassembled WGS sequence"/>
</dbReference>
<organism evidence="2 3">
    <name type="scientific">Aspergillus wentii DTO 134E9</name>
    <dbReference type="NCBI Taxonomy" id="1073089"/>
    <lineage>
        <taxon>Eukaryota</taxon>
        <taxon>Fungi</taxon>
        <taxon>Dikarya</taxon>
        <taxon>Ascomycota</taxon>
        <taxon>Pezizomycotina</taxon>
        <taxon>Eurotiomycetes</taxon>
        <taxon>Eurotiomycetidae</taxon>
        <taxon>Eurotiales</taxon>
        <taxon>Aspergillaceae</taxon>
        <taxon>Aspergillus</taxon>
        <taxon>Aspergillus subgen. Cremei</taxon>
    </lineage>
</organism>
<feature type="compositionally biased region" description="Polar residues" evidence="1">
    <location>
        <begin position="320"/>
        <end position="344"/>
    </location>
</feature>
<proteinExistence type="predicted"/>
<feature type="compositionally biased region" description="Basic and acidic residues" evidence="1">
    <location>
        <begin position="197"/>
        <end position="207"/>
    </location>
</feature>
<dbReference type="OrthoDB" id="5424692at2759"/>
<feature type="compositionally biased region" description="Basic and acidic residues" evidence="1">
    <location>
        <begin position="290"/>
        <end position="316"/>
    </location>
</feature>
<evidence type="ECO:0000313" key="2">
    <source>
        <dbReference type="EMBL" id="OJJ33108.1"/>
    </source>
</evidence>
<dbReference type="AlphaFoldDB" id="A0A1L9RDZ8"/>
<dbReference type="EMBL" id="KV878214">
    <property type="protein sequence ID" value="OJJ33108.1"/>
    <property type="molecule type" value="Genomic_DNA"/>
</dbReference>
<accession>A0A1L9RDZ8</accession>
<keyword evidence="3" id="KW-1185">Reference proteome</keyword>
<feature type="compositionally biased region" description="Basic residues" evidence="1">
    <location>
        <begin position="32"/>
        <end position="44"/>
    </location>
</feature>
<dbReference type="VEuPathDB" id="FungiDB:ASPWEDRAFT_43173"/>
<feature type="compositionally biased region" description="Basic and acidic residues" evidence="1">
    <location>
        <begin position="1"/>
        <end position="16"/>
    </location>
</feature>
<feature type="compositionally biased region" description="Polar residues" evidence="1">
    <location>
        <begin position="416"/>
        <end position="440"/>
    </location>
</feature>
<dbReference type="GeneID" id="63751816"/>